<dbReference type="SUPFAM" id="SSF52540">
    <property type="entry name" value="P-loop containing nucleoside triphosphate hydrolases"/>
    <property type="match status" value="2"/>
</dbReference>
<dbReference type="PANTHER" id="PTHR43834">
    <property type="entry name" value="GTPASE DER"/>
    <property type="match status" value="1"/>
</dbReference>
<comment type="similarity">
    <text evidence="1 8 9 10">Belongs to the TRAFAC class TrmE-Era-EngA-EngB-Septin-like GTPase superfamily. EngA (Der) GTPase family.</text>
</comment>
<dbReference type="FunFam" id="3.30.300.20:FF:000004">
    <property type="entry name" value="GTPase Der"/>
    <property type="match status" value="1"/>
</dbReference>
<evidence type="ECO:0000313" key="13">
    <source>
        <dbReference type="Proteomes" id="UP000219621"/>
    </source>
</evidence>
<protein>
    <recommendedName>
        <fullName evidence="2 8">GTPase Der</fullName>
    </recommendedName>
    <alternativeName>
        <fullName evidence="7 8">GTP-binding protein EngA</fullName>
    </alternativeName>
</protein>
<dbReference type="NCBIfam" id="TIGR03594">
    <property type="entry name" value="GTPase_EngA"/>
    <property type="match status" value="1"/>
</dbReference>
<sequence>MFTVAIIGRPNVGKSTLFNRLVGRREAIVHDFPGVTRDRKERKASLLGLEFLVIDTAGLEEAEPDSLAARMSAMTLGSLAQADVVLFLIDARAGVTPMDEHFADVLRKQPTPVVVVANKCEGKAGEPGLLEAYAFGLGEPVGISAEHGTGMGDLLEALLPFARQYADDHGETLFGEEPAAPVLTAEEQAALDDETLGADEDPSLPPVRTEEDVTKPLRLAIVGRPNTGKSTFVNALIGEERLLTGPEAGVTRDAISVDWTFKDRAIQLVDTAGLRRKARIQESLERLSVGDTLNAVRMAEVVILMLDANMVMDKQDLTIARLVVEEGRALVIAVNKWDAAEDRQASIQRLKDRLESSLPQVRGIPTVTLSAIKGQGLDRVMDAVLKIHRVWNTRVSTSALNRWLEHTLSKHPPPLSKSKRRIKLRYMTQPKARPPTFAVSCSRPEDLPESYVRYLANGLREDFGLDGVPIRMHFRKPKNPYVD</sequence>
<dbReference type="InterPro" id="IPR031166">
    <property type="entry name" value="G_ENGA"/>
</dbReference>
<organism evidence="12 13">
    <name type="scientific">Caenispirillum bisanense</name>
    <dbReference type="NCBI Taxonomy" id="414052"/>
    <lineage>
        <taxon>Bacteria</taxon>
        <taxon>Pseudomonadati</taxon>
        <taxon>Pseudomonadota</taxon>
        <taxon>Alphaproteobacteria</taxon>
        <taxon>Rhodospirillales</taxon>
        <taxon>Novispirillaceae</taxon>
        <taxon>Caenispirillum</taxon>
    </lineage>
</organism>
<dbReference type="PROSITE" id="PS51712">
    <property type="entry name" value="G_ENGA"/>
    <property type="match status" value="2"/>
</dbReference>
<dbReference type="OrthoDB" id="9805918at2"/>
<dbReference type="FunFam" id="3.40.50.300:FF:000057">
    <property type="entry name" value="GTPase Der"/>
    <property type="match status" value="1"/>
</dbReference>
<dbReference type="InterPro" id="IPR006073">
    <property type="entry name" value="GTP-bd"/>
</dbReference>
<evidence type="ECO:0000256" key="6">
    <source>
        <dbReference type="ARBA" id="ARBA00023134"/>
    </source>
</evidence>
<dbReference type="PIRSF" id="PIRSF006485">
    <property type="entry name" value="GTP-binding_EngA"/>
    <property type="match status" value="1"/>
</dbReference>
<feature type="binding site" evidence="8">
    <location>
        <begin position="335"/>
        <end position="338"/>
    </location>
    <ligand>
        <name>GTP</name>
        <dbReference type="ChEBI" id="CHEBI:37565"/>
        <label>2</label>
    </ligand>
</feature>
<evidence type="ECO:0000256" key="4">
    <source>
        <dbReference type="ARBA" id="ARBA00022737"/>
    </source>
</evidence>
<keyword evidence="6 8" id="KW-0342">GTP-binding</keyword>
<dbReference type="Gene3D" id="3.30.300.20">
    <property type="match status" value="1"/>
</dbReference>
<dbReference type="AlphaFoldDB" id="A0A286GLE9"/>
<reference evidence="12 13" key="1">
    <citation type="submission" date="2017-09" db="EMBL/GenBank/DDBJ databases">
        <authorList>
            <person name="Ehlers B."/>
            <person name="Leendertz F.H."/>
        </authorList>
    </citation>
    <scope>NUCLEOTIDE SEQUENCE [LARGE SCALE GENOMIC DNA]</scope>
    <source>
        <strain evidence="12 13">USBA 140</strain>
    </source>
</reference>
<name>A0A286GLE9_9PROT</name>
<dbReference type="InterPro" id="IPR027417">
    <property type="entry name" value="P-loop_NTPase"/>
</dbReference>
<proteinExistence type="inferred from homology"/>
<dbReference type="RefSeq" id="WP_097279658.1">
    <property type="nucleotide sequence ID" value="NZ_OCNJ01000005.1"/>
</dbReference>
<keyword evidence="4 10" id="KW-0677">Repeat</keyword>
<dbReference type="HAMAP" id="MF_00195">
    <property type="entry name" value="GTPase_Der"/>
    <property type="match status" value="1"/>
</dbReference>
<evidence type="ECO:0000259" key="11">
    <source>
        <dbReference type="PROSITE" id="PS51712"/>
    </source>
</evidence>
<dbReference type="Proteomes" id="UP000219621">
    <property type="component" value="Unassembled WGS sequence"/>
</dbReference>
<dbReference type="CDD" id="cd01895">
    <property type="entry name" value="EngA2"/>
    <property type="match status" value="1"/>
</dbReference>
<evidence type="ECO:0000256" key="10">
    <source>
        <dbReference type="RuleBase" id="RU004481"/>
    </source>
</evidence>
<feature type="binding site" evidence="8">
    <location>
        <begin position="118"/>
        <end position="121"/>
    </location>
    <ligand>
        <name>GTP</name>
        <dbReference type="ChEBI" id="CHEBI:37565"/>
        <label>1</label>
    </ligand>
</feature>
<feature type="domain" description="EngA-type G" evidence="11">
    <location>
        <begin position="2"/>
        <end position="166"/>
    </location>
</feature>
<dbReference type="GO" id="GO:0005525">
    <property type="term" value="F:GTP binding"/>
    <property type="evidence" value="ECO:0007669"/>
    <property type="project" value="UniProtKB-UniRule"/>
</dbReference>
<dbReference type="PANTHER" id="PTHR43834:SF6">
    <property type="entry name" value="GTPASE DER"/>
    <property type="match status" value="1"/>
</dbReference>
<evidence type="ECO:0000256" key="2">
    <source>
        <dbReference type="ARBA" id="ARBA00020953"/>
    </source>
</evidence>
<evidence type="ECO:0000256" key="3">
    <source>
        <dbReference type="ARBA" id="ARBA00022517"/>
    </source>
</evidence>
<evidence type="ECO:0000313" key="12">
    <source>
        <dbReference type="EMBL" id="SOD96365.1"/>
    </source>
</evidence>
<accession>A0A286GLE9</accession>
<evidence type="ECO:0000256" key="7">
    <source>
        <dbReference type="ARBA" id="ARBA00032345"/>
    </source>
</evidence>
<dbReference type="Gene3D" id="3.40.50.300">
    <property type="entry name" value="P-loop containing nucleotide triphosphate hydrolases"/>
    <property type="match status" value="2"/>
</dbReference>
<feature type="domain" description="EngA-type G" evidence="11">
    <location>
        <begin position="217"/>
        <end position="392"/>
    </location>
</feature>
<evidence type="ECO:0000256" key="8">
    <source>
        <dbReference type="HAMAP-Rule" id="MF_00195"/>
    </source>
</evidence>
<feature type="binding site" evidence="8">
    <location>
        <begin position="223"/>
        <end position="230"/>
    </location>
    <ligand>
        <name>GTP</name>
        <dbReference type="ChEBI" id="CHEBI:37565"/>
        <label>2</label>
    </ligand>
</feature>
<dbReference type="InterPro" id="IPR015946">
    <property type="entry name" value="KH_dom-like_a/b"/>
</dbReference>
<dbReference type="CDD" id="cd01894">
    <property type="entry name" value="EngA1"/>
    <property type="match status" value="1"/>
</dbReference>
<evidence type="ECO:0000256" key="1">
    <source>
        <dbReference type="ARBA" id="ARBA00008279"/>
    </source>
</evidence>
<dbReference type="InterPro" id="IPR016484">
    <property type="entry name" value="GTPase_Der"/>
</dbReference>
<dbReference type="InterPro" id="IPR032859">
    <property type="entry name" value="KH_dom-like"/>
</dbReference>
<evidence type="ECO:0000256" key="5">
    <source>
        <dbReference type="ARBA" id="ARBA00022741"/>
    </source>
</evidence>
<comment type="function">
    <text evidence="8 10">GTPase that plays an essential role in the late steps of ribosome biogenesis.</text>
</comment>
<dbReference type="Pfam" id="PF14714">
    <property type="entry name" value="KH_dom-like"/>
    <property type="match status" value="1"/>
</dbReference>
<dbReference type="GO" id="GO:0042254">
    <property type="term" value="P:ribosome biogenesis"/>
    <property type="evidence" value="ECO:0007669"/>
    <property type="project" value="UniProtKB-KW"/>
</dbReference>
<feature type="binding site" evidence="8">
    <location>
        <begin position="8"/>
        <end position="15"/>
    </location>
    <ligand>
        <name>GTP</name>
        <dbReference type="ChEBI" id="CHEBI:37565"/>
        <label>1</label>
    </ligand>
</feature>
<dbReference type="EMBL" id="OCNJ01000005">
    <property type="protein sequence ID" value="SOD96365.1"/>
    <property type="molecule type" value="Genomic_DNA"/>
</dbReference>
<evidence type="ECO:0000256" key="9">
    <source>
        <dbReference type="PROSITE-ProRule" id="PRU01049"/>
    </source>
</evidence>
<dbReference type="PRINTS" id="PR00326">
    <property type="entry name" value="GTP1OBG"/>
</dbReference>
<dbReference type="Pfam" id="PF01926">
    <property type="entry name" value="MMR_HSR1"/>
    <property type="match status" value="2"/>
</dbReference>
<dbReference type="NCBIfam" id="TIGR00231">
    <property type="entry name" value="small_GTP"/>
    <property type="match status" value="2"/>
</dbReference>
<feature type="binding site" evidence="8">
    <location>
        <begin position="270"/>
        <end position="274"/>
    </location>
    <ligand>
        <name>GTP</name>
        <dbReference type="ChEBI" id="CHEBI:37565"/>
        <label>2</label>
    </ligand>
</feature>
<dbReference type="InterPro" id="IPR005225">
    <property type="entry name" value="Small_GTP-bd"/>
</dbReference>
<keyword evidence="5 8" id="KW-0547">Nucleotide-binding</keyword>
<keyword evidence="3 8" id="KW-0690">Ribosome biogenesis</keyword>
<feature type="binding site" evidence="8">
    <location>
        <begin position="55"/>
        <end position="59"/>
    </location>
    <ligand>
        <name>GTP</name>
        <dbReference type="ChEBI" id="CHEBI:37565"/>
        <label>1</label>
    </ligand>
</feature>
<keyword evidence="13" id="KW-1185">Reference proteome</keyword>
<comment type="subunit">
    <text evidence="8">Associates with the 50S ribosomal subunit.</text>
</comment>
<gene>
    <name evidence="8" type="primary">der</name>
    <name evidence="12" type="ORF">SAMN05421508_105288</name>
</gene>